<dbReference type="InterPro" id="IPR041698">
    <property type="entry name" value="Methyltransf_25"/>
</dbReference>
<dbReference type="EMBL" id="BOMF01000176">
    <property type="protein sequence ID" value="GID51329.1"/>
    <property type="molecule type" value="Genomic_DNA"/>
</dbReference>
<reference evidence="2" key="1">
    <citation type="submission" date="2021-01" db="EMBL/GenBank/DDBJ databases">
        <title>Whole genome shotgun sequence of Actinoplanes capillaceus NBRC 16408.</title>
        <authorList>
            <person name="Komaki H."/>
            <person name="Tamura T."/>
        </authorList>
    </citation>
    <scope>NUCLEOTIDE SEQUENCE [LARGE SCALE GENOMIC DNA]</scope>
    <source>
        <strain evidence="2">NBRC 16408</strain>
    </source>
</reference>
<dbReference type="Gene3D" id="3.40.50.150">
    <property type="entry name" value="Vaccinia Virus protein VP39"/>
    <property type="match status" value="1"/>
</dbReference>
<protein>
    <recommendedName>
        <fullName evidence="1">Methyltransferase domain-containing protein</fullName>
    </recommendedName>
</protein>
<dbReference type="PANTHER" id="PTHR43464:SF3">
    <property type="entry name" value="SAM-DEPENDENT METHYLTRANSFERASE"/>
    <property type="match status" value="1"/>
</dbReference>
<proteinExistence type="predicted"/>
<organism evidence="2">
    <name type="scientific">Actinoplanes campanulatus</name>
    <dbReference type="NCBI Taxonomy" id="113559"/>
    <lineage>
        <taxon>Bacteria</taxon>
        <taxon>Bacillati</taxon>
        <taxon>Actinomycetota</taxon>
        <taxon>Actinomycetes</taxon>
        <taxon>Micromonosporales</taxon>
        <taxon>Micromonosporaceae</taxon>
        <taxon>Actinoplanes</taxon>
    </lineage>
</organism>
<dbReference type="PANTHER" id="PTHR43464">
    <property type="entry name" value="METHYLTRANSFERASE"/>
    <property type="match status" value="1"/>
</dbReference>
<dbReference type="CDD" id="cd02440">
    <property type="entry name" value="AdoMet_MTases"/>
    <property type="match status" value="1"/>
</dbReference>
<sequence>MDLPRSFVVRERDHRIHDPFTPAKRAVLGEAIRLRPGMSVLDLACGSGEMLCTWAKDHHITGTGVDISTAFLARAVARSAELGVEDGLTFTHGDASGFVAAEPVDVACCVGATWIGGGVEGTLSLLERSIKPGGLLLVGEPFWREQPPDQIAVEGSGAGLREDFRDLPGLVESFREYGWDLVEMVLADEDSWDRYVAAQWFTVHARLDENPDDELAAAFRAELDTAPLNYVRYQRDGDPPELELKRAQRRHSSAAASCRTCER</sequence>
<evidence type="ECO:0000259" key="1">
    <source>
        <dbReference type="Pfam" id="PF13649"/>
    </source>
</evidence>
<comment type="caution">
    <text evidence="2">The sequence shown here is derived from an EMBL/GenBank/DDBJ whole genome shotgun (WGS) entry which is preliminary data.</text>
</comment>
<dbReference type="RefSeq" id="WP_204301294.1">
    <property type="nucleotide sequence ID" value="NZ_BAAAGQ010000082.1"/>
</dbReference>
<gene>
    <name evidence="2" type="ORF">Aca07nite_86040</name>
</gene>
<dbReference type="Pfam" id="PF13649">
    <property type="entry name" value="Methyltransf_25"/>
    <property type="match status" value="1"/>
</dbReference>
<dbReference type="InterPro" id="IPR029063">
    <property type="entry name" value="SAM-dependent_MTases_sf"/>
</dbReference>
<name>A0ABQ3WYN5_9ACTN</name>
<accession>A0ABQ3WYN5</accession>
<dbReference type="SUPFAM" id="SSF53335">
    <property type="entry name" value="S-adenosyl-L-methionine-dependent methyltransferases"/>
    <property type="match status" value="1"/>
</dbReference>
<evidence type="ECO:0000313" key="2">
    <source>
        <dbReference type="EMBL" id="GID51329.1"/>
    </source>
</evidence>
<feature type="domain" description="Methyltransferase" evidence="1">
    <location>
        <begin position="40"/>
        <end position="134"/>
    </location>
</feature>